<dbReference type="RefSeq" id="WP_282906845.1">
    <property type="nucleotide sequence ID" value="NZ_JAGRPV010000001.1"/>
</dbReference>
<dbReference type="EMBL" id="JAGRPV010000001">
    <property type="protein sequence ID" value="MDI4643799.1"/>
    <property type="molecule type" value="Genomic_DNA"/>
</dbReference>
<evidence type="ECO:0000259" key="1">
    <source>
        <dbReference type="Pfam" id="PF01261"/>
    </source>
</evidence>
<dbReference type="PANTHER" id="PTHR12110">
    <property type="entry name" value="HYDROXYPYRUVATE ISOMERASE"/>
    <property type="match status" value="1"/>
</dbReference>
<dbReference type="InterPro" id="IPR013022">
    <property type="entry name" value="Xyl_isomerase-like_TIM-brl"/>
</dbReference>
<evidence type="ECO:0000313" key="3">
    <source>
        <dbReference type="Proteomes" id="UP001161691"/>
    </source>
</evidence>
<protein>
    <submittedName>
        <fullName evidence="2">Sugar phosphate isomerase/epimerase</fullName>
    </submittedName>
</protein>
<dbReference type="SUPFAM" id="SSF51658">
    <property type="entry name" value="Xylose isomerase-like"/>
    <property type="match status" value="1"/>
</dbReference>
<keyword evidence="3" id="KW-1185">Reference proteome</keyword>
<gene>
    <name evidence="2" type="ORF">KB449_02455</name>
</gene>
<proteinExistence type="predicted"/>
<dbReference type="InterPro" id="IPR036237">
    <property type="entry name" value="Xyl_isomerase-like_sf"/>
</dbReference>
<dbReference type="GO" id="GO:0016853">
    <property type="term" value="F:isomerase activity"/>
    <property type="evidence" value="ECO:0007669"/>
    <property type="project" value="UniProtKB-KW"/>
</dbReference>
<organism evidence="2 3">
    <name type="scientific">Cohnella hashimotonis</name>
    <dbReference type="NCBI Taxonomy" id="2826895"/>
    <lineage>
        <taxon>Bacteria</taxon>
        <taxon>Bacillati</taxon>
        <taxon>Bacillota</taxon>
        <taxon>Bacilli</taxon>
        <taxon>Bacillales</taxon>
        <taxon>Paenibacillaceae</taxon>
        <taxon>Cohnella</taxon>
    </lineage>
</organism>
<dbReference type="Proteomes" id="UP001161691">
    <property type="component" value="Unassembled WGS sequence"/>
</dbReference>
<accession>A0ABT6TAK5</accession>
<dbReference type="InterPro" id="IPR050312">
    <property type="entry name" value="IolE/XylAMocC-like"/>
</dbReference>
<comment type="caution">
    <text evidence="2">The sequence shown here is derived from an EMBL/GenBank/DDBJ whole genome shotgun (WGS) entry which is preliminary data.</text>
</comment>
<dbReference type="PANTHER" id="PTHR12110:SF41">
    <property type="entry name" value="INOSOSE DEHYDRATASE"/>
    <property type="match status" value="1"/>
</dbReference>
<dbReference type="Gene3D" id="3.20.20.150">
    <property type="entry name" value="Divalent-metal-dependent TIM barrel enzymes"/>
    <property type="match status" value="1"/>
</dbReference>
<dbReference type="Pfam" id="PF01261">
    <property type="entry name" value="AP_endonuc_2"/>
    <property type="match status" value="1"/>
</dbReference>
<name>A0ABT6TAK5_9BACL</name>
<keyword evidence="2" id="KW-0413">Isomerase</keyword>
<reference evidence="2" key="1">
    <citation type="submission" date="2023-04" db="EMBL/GenBank/DDBJ databases">
        <title>Comparative genomic analysis of Cohnella hashimotonis sp. nov., isolated from the International Space Station.</title>
        <authorList>
            <person name="Venkateswaran K."/>
            <person name="Simpson A."/>
        </authorList>
    </citation>
    <scope>NUCLEOTIDE SEQUENCE</scope>
    <source>
        <strain evidence="2">F6_2S_P_1</strain>
    </source>
</reference>
<feature type="domain" description="Xylose isomerase-like TIM barrel" evidence="1">
    <location>
        <begin position="24"/>
        <end position="224"/>
    </location>
</feature>
<evidence type="ECO:0000313" key="2">
    <source>
        <dbReference type="EMBL" id="MDI4643799.1"/>
    </source>
</evidence>
<sequence length="250" mass="28216">MAFPVALQPFTIRDELDRDYFGAFERVAQIGYAAVEVGPPPAGIEVADMKARFDRLGLKVIGAHAGLGQLTDGLDGFDDFLKLFDAKYAILSHRFETREAVLESAALFNRIGEACRARGLQFLYHNHDWEFVRFGEETALDLLLRETDPELVKMELDVYWAQKGGVDPAAYLRGLRGRCPLLHVKDMEPGEERFFAEVGEGILDFGDILKAAEEAGTEWLVVEQDHCRRPVFECIETSYRNLQRMGAVRT</sequence>